<feature type="transmembrane region" description="Helical" evidence="12">
    <location>
        <begin position="120"/>
        <end position="143"/>
    </location>
</feature>
<dbReference type="RefSeq" id="XP_028148573.1">
    <property type="nucleotide sequence ID" value="XM_028292772.1"/>
</dbReference>
<dbReference type="GO" id="GO:0015293">
    <property type="term" value="F:symporter activity"/>
    <property type="evidence" value="ECO:0007669"/>
    <property type="project" value="UniProtKB-KW"/>
</dbReference>
<keyword evidence="8 12" id="KW-0472">Membrane</keyword>
<keyword evidence="4 12" id="KW-0812">Transmembrane</keyword>
<feature type="transmembrane region" description="Helical" evidence="12">
    <location>
        <begin position="376"/>
        <end position="394"/>
    </location>
</feature>
<dbReference type="InParanoid" id="A0A6P7GT96"/>
<dbReference type="InterPro" id="IPR036259">
    <property type="entry name" value="MFS_trans_sf"/>
</dbReference>
<dbReference type="SUPFAM" id="SSF103473">
    <property type="entry name" value="MFS general substrate transporter"/>
    <property type="match status" value="1"/>
</dbReference>
<gene>
    <name evidence="16" type="primary">LOC114341964</name>
</gene>
<evidence type="ECO:0000313" key="15">
    <source>
        <dbReference type="Proteomes" id="UP001652700"/>
    </source>
</evidence>
<evidence type="ECO:0000256" key="11">
    <source>
        <dbReference type="ARBA" id="ARBA00068450"/>
    </source>
</evidence>
<keyword evidence="9" id="KW-0739">Sodium transport</keyword>
<sequence>MDVGVEAIANENEIGAGVDSIENENENDRENQALIKPAGLGIRHLQYGLMFSGAIVVYGMRTVLMVAIVAMTADYEENRTYPTYPDWRNKKNVILSSFSWGHVWFQIGAGQLAKNYGPKYFLTAAIAVSAGCILVIPMSAAAFGYQSIIALRVIEGACHGVLFPSVHYLLSKWAPISERAQWGGFVYAGQVLGNCISMPIAGIISDSGFGWPMAFYFYGTCGMMWTLLWFIFGSNDPDSDNRISEEEKMWVKSRIPDKKEEISPTPWKSLFTSVPFIAIIITHCGQNWGFWTLLTEIPSFMKYVMDYSIAKGSVLAALPYFIMWLTSLFLGPLADFIIDRGYVSLIRSRKIFNSIGFFIPALALISISFIQSNNKWLIETILVITVAFNAGHYSGFNINHIDLSPVFAGTMMGITNTISALFTIMAPLAVDAVKYLSNYTEEDKELWNIIFSVSAGFYVIAGITFIFFASGDIQPWNYYKKSNTVP</sequence>
<dbReference type="PANTHER" id="PTHR11662">
    <property type="entry name" value="SOLUTE CARRIER FAMILY 17"/>
    <property type="match status" value="1"/>
</dbReference>
<protein>
    <recommendedName>
        <fullName evidence="11">Putative inorganic phosphate cotransporter</fullName>
    </recommendedName>
</protein>
<keyword evidence="9" id="KW-0406">Ion transport</keyword>
<comment type="subcellular location">
    <subcellularLocation>
        <location evidence="1">Membrane</location>
        <topology evidence="1">Multi-pass membrane protein</topology>
    </subcellularLocation>
</comment>
<feature type="transmembrane region" description="Helical" evidence="12">
    <location>
        <begin position="406"/>
        <end position="429"/>
    </location>
</feature>
<evidence type="ECO:0000256" key="8">
    <source>
        <dbReference type="ARBA" id="ARBA00023136"/>
    </source>
</evidence>
<evidence type="ECO:0000256" key="1">
    <source>
        <dbReference type="ARBA" id="ARBA00004141"/>
    </source>
</evidence>
<reference evidence="16" key="1">
    <citation type="submission" date="2025-04" db="UniProtKB">
        <authorList>
            <consortium name="RefSeq"/>
        </authorList>
    </citation>
    <scope>IDENTIFICATION</scope>
    <source>
        <tissue evidence="16">Whole insect</tissue>
    </source>
</reference>
<comment type="similarity">
    <text evidence="2">Belongs to the major facilitator superfamily. Sodium/anion cotransporter family.</text>
</comment>
<keyword evidence="7" id="KW-0915">Sodium</keyword>
<feature type="transmembrane region" description="Helical" evidence="12">
    <location>
        <begin position="449"/>
        <end position="471"/>
    </location>
</feature>
<keyword evidence="15" id="KW-1185">Reference proteome</keyword>
<dbReference type="InterPro" id="IPR050382">
    <property type="entry name" value="MFS_Na/Anion_cotransporter"/>
</dbReference>
<comment type="function">
    <text evidence="10">May be an inorganic phosphate cotransporter.</text>
</comment>
<keyword evidence="5" id="KW-0769">Symport</keyword>
<dbReference type="InterPro" id="IPR020846">
    <property type="entry name" value="MFS_dom"/>
</dbReference>
<dbReference type="OrthoDB" id="2985014at2759"/>
<dbReference type="GO" id="GO:0006820">
    <property type="term" value="P:monoatomic anion transport"/>
    <property type="evidence" value="ECO:0007669"/>
    <property type="project" value="TreeGrafter"/>
</dbReference>
<evidence type="ECO:0000259" key="13">
    <source>
        <dbReference type="PROSITE" id="PS50850"/>
    </source>
</evidence>
<evidence type="ECO:0000256" key="5">
    <source>
        <dbReference type="ARBA" id="ARBA00022847"/>
    </source>
</evidence>
<dbReference type="GO" id="GO:0016020">
    <property type="term" value="C:membrane"/>
    <property type="evidence" value="ECO:0007669"/>
    <property type="project" value="UniProtKB-SubCell"/>
</dbReference>
<evidence type="ECO:0000313" key="14">
    <source>
        <dbReference type="EnsemblMetazoa" id="XP_050502752.1"/>
    </source>
</evidence>
<proteinExistence type="inferred from homology"/>
<evidence type="ECO:0000256" key="7">
    <source>
        <dbReference type="ARBA" id="ARBA00023053"/>
    </source>
</evidence>
<evidence type="ECO:0000313" key="16">
    <source>
        <dbReference type="RefSeq" id="XP_028148573.1"/>
    </source>
</evidence>
<reference evidence="14" key="2">
    <citation type="submission" date="2025-05" db="UniProtKB">
        <authorList>
            <consortium name="EnsemblMetazoa"/>
        </authorList>
    </citation>
    <scope>IDENTIFICATION</scope>
</reference>
<dbReference type="FunFam" id="1.20.1250.20:FF:000003">
    <property type="entry name" value="Solute carrier family 17 member 3"/>
    <property type="match status" value="1"/>
</dbReference>
<feature type="transmembrane region" description="Helical" evidence="12">
    <location>
        <begin position="351"/>
        <end position="370"/>
    </location>
</feature>
<keyword evidence="3" id="KW-0813">Transport</keyword>
<feature type="transmembrane region" description="Helical" evidence="12">
    <location>
        <begin position="182"/>
        <end position="204"/>
    </location>
</feature>
<name>A0A6P7GT96_DIAVI</name>
<dbReference type="PANTHER" id="PTHR11662:SF280">
    <property type="entry name" value="FI21844P1-RELATED"/>
    <property type="match status" value="1"/>
</dbReference>
<accession>A0A6P7GT96</accession>
<evidence type="ECO:0000256" key="9">
    <source>
        <dbReference type="ARBA" id="ARBA00023201"/>
    </source>
</evidence>
<feature type="transmembrane region" description="Helical" evidence="12">
    <location>
        <begin position="309"/>
        <end position="330"/>
    </location>
</feature>
<dbReference type="AlphaFoldDB" id="A0A6P7GT96"/>
<dbReference type="InterPro" id="IPR011701">
    <property type="entry name" value="MFS"/>
</dbReference>
<feature type="domain" description="Major facilitator superfamily (MFS) profile" evidence="13">
    <location>
        <begin position="45"/>
        <end position="473"/>
    </location>
</feature>
<keyword evidence="6 12" id="KW-1133">Transmembrane helix</keyword>
<dbReference type="PROSITE" id="PS50850">
    <property type="entry name" value="MFS"/>
    <property type="match status" value="1"/>
</dbReference>
<dbReference type="Pfam" id="PF07690">
    <property type="entry name" value="MFS_1"/>
    <property type="match status" value="1"/>
</dbReference>
<dbReference type="GO" id="GO:0006814">
    <property type="term" value="P:sodium ion transport"/>
    <property type="evidence" value="ECO:0007669"/>
    <property type="project" value="UniProtKB-KW"/>
</dbReference>
<feature type="transmembrane region" description="Helical" evidence="12">
    <location>
        <begin position="49"/>
        <end position="73"/>
    </location>
</feature>
<dbReference type="Proteomes" id="UP001652700">
    <property type="component" value="Unplaced"/>
</dbReference>
<evidence type="ECO:0000256" key="4">
    <source>
        <dbReference type="ARBA" id="ARBA00022692"/>
    </source>
</evidence>
<feature type="transmembrane region" description="Helical" evidence="12">
    <location>
        <begin position="210"/>
        <end position="232"/>
    </location>
</feature>
<dbReference type="EnsemblMetazoa" id="XM_050646795.1">
    <property type="protein sequence ID" value="XP_050502752.1"/>
    <property type="gene ID" value="LOC126882019"/>
</dbReference>
<evidence type="ECO:0000256" key="6">
    <source>
        <dbReference type="ARBA" id="ARBA00022989"/>
    </source>
</evidence>
<evidence type="ECO:0000256" key="10">
    <source>
        <dbReference type="ARBA" id="ARBA00054632"/>
    </source>
</evidence>
<dbReference type="FunFam" id="1.20.1250.20:FF:000144">
    <property type="entry name" value="Picot, isoform B"/>
    <property type="match status" value="1"/>
</dbReference>
<organism evidence="16">
    <name type="scientific">Diabrotica virgifera virgifera</name>
    <name type="common">western corn rootworm</name>
    <dbReference type="NCBI Taxonomy" id="50390"/>
    <lineage>
        <taxon>Eukaryota</taxon>
        <taxon>Metazoa</taxon>
        <taxon>Ecdysozoa</taxon>
        <taxon>Arthropoda</taxon>
        <taxon>Hexapoda</taxon>
        <taxon>Insecta</taxon>
        <taxon>Pterygota</taxon>
        <taxon>Neoptera</taxon>
        <taxon>Endopterygota</taxon>
        <taxon>Coleoptera</taxon>
        <taxon>Polyphaga</taxon>
        <taxon>Cucujiformia</taxon>
        <taxon>Chrysomeloidea</taxon>
        <taxon>Chrysomelidae</taxon>
        <taxon>Galerucinae</taxon>
        <taxon>Diabroticina</taxon>
        <taxon>Diabroticites</taxon>
        <taxon>Diabrotica</taxon>
    </lineage>
</organism>
<dbReference type="Gene3D" id="1.20.1250.20">
    <property type="entry name" value="MFS general substrate transporter like domains"/>
    <property type="match status" value="2"/>
</dbReference>
<evidence type="ECO:0000256" key="2">
    <source>
        <dbReference type="ARBA" id="ARBA00008586"/>
    </source>
</evidence>
<feature type="transmembrane region" description="Helical" evidence="12">
    <location>
        <begin position="149"/>
        <end position="170"/>
    </location>
</feature>
<evidence type="ECO:0000256" key="12">
    <source>
        <dbReference type="SAM" id="Phobius"/>
    </source>
</evidence>
<evidence type="ECO:0000256" key="3">
    <source>
        <dbReference type="ARBA" id="ARBA00022448"/>
    </source>
</evidence>